<dbReference type="SUPFAM" id="SSF56219">
    <property type="entry name" value="DNase I-like"/>
    <property type="match status" value="1"/>
</dbReference>
<proteinExistence type="predicted"/>
<feature type="transmembrane region" description="Helical" evidence="1">
    <location>
        <begin position="2164"/>
        <end position="2187"/>
    </location>
</feature>
<feature type="transmembrane region" description="Helical" evidence="1">
    <location>
        <begin position="2097"/>
        <end position="2122"/>
    </location>
</feature>
<sequence length="2250" mass="251286">MSEGVVRSLGSGRFLDWRALDADGTAGGLLICWDKRLMEVVDWEEGQYSLSCRFKNVEDGTVWVFTGVYGPFIREAREGLWEELGAVRGIWDEPWCLGGDFNSTLYQGERNRQGRITPNMRRFAHIIDDLGLVDLPLQGGAFTWSGGLNNQSWARLDRFLVSPSWLDKFSGVNQRRLPRPVSDHFPILLEGGGLRRGPSPFRFENMWLKVEGFLDLVRGWWREIEVRGTASYRLAAKTKELKQKLKVWNREVFGNLEDNKRAALQQVDHWDGVECERSLSLEETELKKEAKESYKKWVMLEESHWRQLSREVWLKEGDKNTGFFHRMANAHRNNNTLDRVKIDGVWLEENQEVREGIANAFQQRLSEEVGWKADIEGIQLDRISHQEAESLEVPFSEDEIHSALMDMSGDKAPGPDGFTMAFWQSSWDFVKEEILEMFKEFHEQGSFLKSLNNTFLVLIPKKGGADDLGDFRPISLLGGLYKLMAKVLANRLKRVLNKVVAPTQNAFVMGRQILDASLIANEVIDSWQKRKEKGLICKLDIEKAYDSINWNFLLKTLHKMGFGPRWLGWMWSCISTAKFSVLVNGVPAGFFPSSKGLRQGDPLSPYLFVLGMEVLDALIRRAVVGGYLTGCSIKGDRRHNLKISHLFFADDTIVFCEANKEHLTYLSWILLWFEAASGLRINLDKSEIIPVGVVEEIEEMAVELGCRVGSLPSQYLGLPLGAPYKASSVWDGVEEKVRRRLARWKRQYISKGGRITLIRSVLASMPIYHMSLFRMPKSVAKRLDKVQRDFLWGGGSEEKKAHLIKWEAICEDKSKGGLGLRKLVFLNKALLGKWVWRFAIDRDDLWKQVIVAKYGQEGLGWRAKKAYGTIGVGVWKEIWKESDWCWDNMGFIVGKGNKINFWTDVWCEDTRLAQSFPHLYAMASHRNATVEEMWDQNFGQGGWNLRFLRDFNDWEMEMIGKLLHVLRDFKPSMEEDSVRWKGGRNGKFRVKEAYRLVTRPNDIGFPARCIWVDSVPTKVAFYAWEATWGRVLTLDRLQKRGWQLPNCCFLCGCEEETVNHLLIHCIVVRVLWDIVLGLSGVQWVFPETVKERRTGSGRISAAGGNGFAGGGGGRVSINVFSRHDDLKFLVHGGRSFGCPENSGAAGTYYDAVPRRLIVSNHNLSTDTDTLLLEFPNQPLWTNVYVLNHAKASVPLLWSRVQVQGQLHLSCGAVLSFGLAHYASSEFELMAEELLMSDSVIKIYGALRMSVKVHLMWNSKMLIDGGGDSLVATSLLEASNLVVLKESSVIHSNANLGVHGQGLLNLSGPGDLIEAQRLILSLFYSINVGPGSVLRGPLENASDNDVTPRLYCERQDCPMELLHPPEDCNVNSSLPFTLQICRVEDIIVEGLIEGSVIHFHWVRTVVVHCSGMISASGLGCTGGVGRGKVFSNGLGGGGGHGGNGGDGYYNGSYIEGGVAYGDADLPCELGSGSGNVSLPGATAGGGIIVMGSLEHSLSSLYVNGSLRSDGQNFGENIKKGDDGIISNMGSGGGSGGTILLFIHTLAFANSSRISAAGGYGSPNGGGGGGGGRVHFHWSDIPIGDGYLPIASVEGSIYTGGGLGKGQGHSGENGTVTGKACPKGLYGIFCKECPIGTFKNVSGSDEALCYNCPSHELPHRAIYISVRGGAAESPCPYKCVSDRYHMPHCYTALEELIYTFGGPWLFGLILLGLLILLALVLSVARMKYVSADELPALVPPRRSSRIDHSFPFLESLNEVLETNRTEESQNHVHRMYFNGPNTFREPWHLPRFPPEQVIEIVYEDAFTRFVNEINGLAAYQWWEGSVYSILCILAYPLSWSWLQRRRKKKLQRLREFVRSEYDHACLRSCRSRALYEGLKVAATSDLMLAYVDFFLGGDEKRTDLPPRLHQRFPLSLVFGGDGSYLAPFSLHNDNILTSLMSQSVPPTIWYRLVAGLNAQLRLVCCGHLRITLGSVVSWLETHANPTLCTYGVRIDLAWFQPTACGYRQFGLLVCASEDESVPTSVEGVDGSSFPEHLSRTRRGNLPDHLGASEHLIPCKKIFGGILHAKNLQKLQEKSAICYPFSFIIHNTKPVGHQDLVGLVISALLLGDISLVLLTLLQMYSISLQDFLLVLCILPLGILFPFPSGISALFTHGPRRSAGLARVCALWNITSLINVVIAFICGFFHYKSKKHVNFQSWNFSMDESEWWMLPSGLVLCKIIQARLINRHVANLEIQDHSLYSNDPNVFWES</sequence>
<dbReference type="PROSITE" id="PS50878">
    <property type="entry name" value="RT_POL"/>
    <property type="match status" value="1"/>
</dbReference>
<feature type="domain" description="Reverse transcriptase" evidence="2">
    <location>
        <begin position="440"/>
        <end position="720"/>
    </location>
</feature>
<dbReference type="EMBL" id="CP126658">
    <property type="protein sequence ID" value="WJZ97856.1"/>
    <property type="molecule type" value="Genomic_DNA"/>
</dbReference>
<protein>
    <recommendedName>
        <fullName evidence="2">Reverse transcriptase domain-containing protein</fullName>
    </recommendedName>
</protein>
<feature type="transmembrane region" description="Helical" evidence="1">
    <location>
        <begin position="1702"/>
        <end position="1722"/>
    </location>
</feature>
<accession>A0ABY9CTH8</accession>
<organism evidence="3 4">
    <name type="scientific">Vitis vinifera</name>
    <name type="common">Grape</name>
    <dbReference type="NCBI Taxonomy" id="29760"/>
    <lineage>
        <taxon>Eukaryota</taxon>
        <taxon>Viridiplantae</taxon>
        <taxon>Streptophyta</taxon>
        <taxon>Embryophyta</taxon>
        <taxon>Tracheophyta</taxon>
        <taxon>Spermatophyta</taxon>
        <taxon>Magnoliopsida</taxon>
        <taxon>eudicotyledons</taxon>
        <taxon>Gunneridae</taxon>
        <taxon>Pentapetalae</taxon>
        <taxon>rosids</taxon>
        <taxon>Vitales</taxon>
        <taxon>Vitaceae</taxon>
        <taxon>Viteae</taxon>
        <taxon>Vitis</taxon>
    </lineage>
</organism>
<evidence type="ECO:0000256" key="1">
    <source>
        <dbReference type="SAM" id="Phobius"/>
    </source>
</evidence>
<dbReference type="Pfam" id="PF13966">
    <property type="entry name" value="zf-RVT"/>
    <property type="match status" value="1"/>
</dbReference>
<evidence type="ECO:0000259" key="2">
    <source>
        <dbReference type="PROSITE" id="PS50878"/>
    </source>
</evidence>
<keyword evidence="1" id="KW-1133">Transmembrane helix</keyword>
<dbReference type="InterPro" id="IPR058316">
    <property type="entry name" value="DUF8003"/>
</dbReference>
<evidence type="ECO:0000313" key="4">
    <source>
        <dbReference type="Proteomes" id="UP001227230"/>
    </source>
</evidence>
<reference evidence="3 4" key="1">
    <citation type="journal article" date="2023" name="Hortic Res">
        <title>The complete reference genome for grapevine (Vitis vinifera L.) genetics and breeding.</title>
        <authorList>
            <person name="Shi X."/>
            <person name="Cao S."/>
            <person name="Wang X."/>
            <person name="Huang S."/>
            <person name="Wang Y."/>
            <person name="Liu Z."/>
            <person name="Liu W."/>
            <person name="Leng X."/>
            <person name="Peng Y."/>
            <person name="Wang N."/>
            <person name="Wang Y."/>
            <person name="Ma Z."/>
            <person name="Xu X."/>
            <person name="Zhang F."/>
            <person name="Xue H."/>
            <person name="Zhong H."/>
            <person name="Wang Y."/>
            <person name="Zhang K."/>
            <person name="Velt A."/>
            <person name="Avia K."/>
            <person name="Holtgrawe D."/>
            <person name="Grimplet J."/>
            <person name="Matus J.T."/>
            <person name="Ware D."/>
            <person name="Wu X."/>
            <person name="Wang H."/>
            <person name="Liu C."/>
            <person name="Fang Y."/>
            <person name="Rustenholz C."/>
            <person name="Cheng Z."/>
            <person name="Xiao H."/>
            <person name="Zhou Y."/>
        </authorList>
    </citation>
    <scope>NUCLEOTIDE SEQUENCE [LARGE SCALE GENOMIC DNA]</scope>
    <source>
        <strain evidence="4">cv. Pinot noir / PN40024</strain>
        <tissue evidence="3">Leaf</tissue>
    </source>
</reference>
<dbReference type="PANTHER" id="PTHR31513:SF10">
    <property type="entry name" value="TYROSINE-PROTEIN KINASE EPHRIN TYPE A_B RECEPTOR-LIKE DOMAIN-CONTAINING PROTEIN"/>
    <property type="match status" value="1"/>
</dbReference>
<dbReference type="InterPro" id="IPR043502">
    <property type="entry name" value="DNA/RNA_pol_sf"/>
</dbReference>
<dbReference type="SUPFAM" id="SSF56672">
    <property type="entry name" value="DNA/RNA polymerases"/>
    <property type="match status" value="1"/>
</dbReference>
<dbReference type="Gene3D" id="3.60.10.10">
    <property type="entry name" value="Endonuclease/exonuclease/phosphatase"/>
    <property type="match status" value="1"/>
</dbReference>
<dbReference type="InterPro" id="IPR000477">
    <property type="entry name" value="RT_dom"/>
</dbReference>
<evidence type="ECO:0000313" key="3">
    <source>
        <dbReference type="EMBL" id="WJZ97856.1"/>
    </source>
</evidence>
<keyword evidence="1" id="KW-0472">Membrane</keyword>
<dbReference type="Pfam" id="PF26010">
    <property type="entry name" value="DUF8003"/>
    <property type="match status" value="1"/>
</dbReference>
<keyword evidence="1" id="KW-0812">Transmembrane</keyword>
<dbReference type="Pfam" id="PF00078">
    <property type="entry name" value="RVT_1"/>
    <property type="match status" value="1"/>
</dbReference>
<gene>
    <name evidence="3" type="ORF">VitviT2T_016429</name>
</gene>
<dbReference type="Proteomes" id="UP001227230">
    <property type="component" value="Chromosome 11"/>
</dbReference>
<dbReference type="PANTHER" id="PTHR31513">
    <property type="entry name" value="EPHRIN TYPE-B RECEPTOR"/>
    <property type="match status" value="1"/>
</dbReference>
<dbReference type="InterPro" id="IPR026960">
    <property type="entry name" value="RVT-Znf"/>
</dbReference>
<keyword evidence="4" id="KW-1185">Reference proteome</keyword>
<dbReference type="InterPro" id="IPR036691">
    <property type="entry name" value="Endo/exonu/phosph_ase_sf"/>
</dbReference>
<feature type="transmembrane region" description="Helical" evidence="1">
    <location>
        <begin position="2128"/>
        <end position="2152"/>
    </location>
</feature>
<name>A0ABY9CTH8_VITVI</name>
<dbReference type="CDD" id="cd01650">
    <property type="entry name" value="RT_nLTR_like"/>
    <property type="match status" value="1"/>
</dbReference>